<accession>A0AAN8NPD1</accession>
<reference evidence="1 2" key="1">
    <citation type="submission" date="2023-10" db="EMBL/GenBank/DDBJ databases">
        <title>Genomes of two closely related lineages of the louse Polyplax serrata with different host specificities.</title>
        <authorList>
            <person name="Martinu J."/>
            <person name="Tarabai H."/>
            <person name="Stefka J."/>
            <person name="Hypsa V."/>
        </authorList>
    </citation>
    <scope>NUCLEOTIDE SEQUENCE [LARGE SCALE GENOMIC DNA]</scope>
    <source>
        <strain evidence="1">HR10_N</strain>
    </source>
</reference>
<organism evidence="1 2">
    <name type="scientific">Polyplax serrata</name>
    <name type="common">Common mouse louse</name>
    <dbReference type="NCBI Taxonomy" id="468196"/>
    <lineage>
        <taxon>Eukaryota</taxon>
        <taxon>Metazoa</taxon>
        <taxon>Ecdysozoa</taxon>
        <taxon>Arthropoda</taxon>
        <taxon>Hexapoda</taxon>
        <taxon>Insecta</taxon>
        <taxon>Pterygota</taxon>
        <taxon>Neoptera</taxon>
        <taxon>Paraneoptera</taxon>
        <taxon>Psocodea</taxon>
        <taxon>Troctomorpha</taxon>
        <taxon>Phthiraptera</taxon>
        <taxon>Anoplura</taxon>
        <taxon>Polyplacidae</taxon>
        <taxon>Polyplax</taxon>
    </lineage>
</organism>
<proteinExistence type="predicted"/>
<evidence type="ECO:0000313" key="2">
    <source>
        <dbReference type="Proteomes" id="UP001372834"/>
    </source>
</evidence>
<evidence type="ECO:0000313" key="1">
    <source>
        <dbReference type="EMBL" id="KAK6623096.1"/>
    </source>
</evidence>
<dbReference type="AlphaFoldDB" id="A0AAN8NPD1"/>
<gene>
    <name evidence="1" type="ORF">RUM43_008948</name>
</gene>
<comment type="caution">
    <text evidence="1">The sequence shown here is derived from an EMBL/GenBank/DDBJ whole genome shotgun (WGS) entry which is preliminary data.</text>
</comment>
<dbReference type="EMBL" id="JAWJWE010000038">
    <property type="protein sequence ID" value="KAK6623096.1"/>
    <property type="molecule type" value="Genomic_DNA"/>
</dbReference>
<dbReference type="Proteomes" id="UP001372834">
    <property type="component" value="Unassembled WGS sequence"/>
</dbReference>
<sequence>MCEVRDDSFACESQSSAPLDLEKKCVPTQTQVREQLGSKLSDVFFESLCTEGRTWLGLQPPLVGPDALWINPDSRVRGKVTSTPVPEPSVLHLKALTHGSILDVGQQCVIKFENKYRMELERALLNQAEELEDEFRRKLGDTGSSGVEGLGQCKKVVATLMEHFEKCFDDLVETTNLQMRKECSLRVEKERAEISAYMLTQLQDEMARRDFVLCNDFHDILYNELNALAAKYVQQIDNERLIATQLLKETVAKYEKIILDQKTRMEMDAVIDICQAINQERIECNDRMRKLRGDGREKVNALLSVIDELKKENCTLQKMSTERLKRLMLWREKVHVLLQEFQRFVNFAMESVPGQSEFMLSIEKLMFKKFPEDSFINPEDYRHYKDCMKDRIDACREEYRPEPEDVESVETLAVESVAEGEGEGEEQSESYDDVCYRENLGRKRECNLNFDYDRYKEMLVQRFAFDVEKPTPKKHPKKKMVCLWKQKSKGISIDRSNEWYKMLSLVGETEKQHKAPLDCFLEKRRKAILKICKDDPEFAKIILGCSHT</sequence>
<name>A0AAN8NPD1_POLSC</name>
<protein>
    <submittedName>
        <fullName evidence="1">Uncharacterized protein</fullName>
    </submittedName>
</protein>